<dbReference type="EMBL" id="KZ613981">
    <property type="protein sequence ID" value="PMD28911.1"/>
    <property type="molecule type" value="Genomic_DNA"/>
</dbReference>
<feature type="transmembrane region" description="Helical" evidence="1">
    <location>
        <begin position="105"/>
        <end position="128"/>
    </location>
</feature>
<feature type="transmembrane region" description="Helical" evidence="1">
    <location>
        <begin position="33"/>
        <end position="53"/>
    </location>
</feature>
<keyword evidence="1" id="KW-0472">Membrane</keyword>
<dbReference type="AlphaFoldDB" id="A0A2J6QRM1"/>
<evidence type="ECO:0000313" key="2">
    <source>
        <dbReference type="EMBL" id="PMD28911.1"/>
    </source>
</evidence>
<gene>
    <name evidence="2" type="ORF">L207DRAFT_593985</name>
</gene>
<keyword evidence="1" id="KW-0812">Transmembrane</keyword>
<sequence>MYQYPLRAHHGLWVNYSQPGNQSLIWTATNLEALAILALFTGLIAFTQTRFWVISRSLLRRKLAPNLLDDPGNPRSLFHLSQGSAIKGLLNPGGDHYDLEFIPRWFGVSSITIGVAFAILGALIPYYLTGVGGLSPVRSAPDKYCTGDPSFREPGVDRFGISADAFYTQCWRNTSAVASDCGSGLEIINTRPQLITTKLDSCPFEPGLCLDGYGSIRVEHTGLTPFDLGFNSNAQVTINHRLTCAPLKTYLFTFNLFEDTTGPGCLLWFGAREADRYSKVYGARLITRNGPNPWFMNESSGLKLTETQFSKNLPSYELDVLPINMVQNAQESYHKIHSFLRRKDGYFYADRYFPDYEATSLACLEQFQYCAELGKNSSRCTQWANQYDNDVKIPWLEYLRTQTDPKKSDELFRMTRVMMTSSNVGSVTAFTNNRKGTQLLLTSKNRIMWTVHSIDPHNQWILEVQSWFELAFLRFRFIMLGAVEDYGPHEPAPGNPPAGSLLDHAWICHRVLFLDGNFTNINFWGLVVSIAVLSLICVLSIAKKLPDGFERGSKRLGKFYSSSILPHLRKLEQVFRSGINRCHTEITNILDEIRTSFIDFRTSIISFWNRRPSELLATLCNLFIYFEGTITSLWNRR</sequence>
<proteinExistence type="predicted"/>
<dbReference type="OrthoDB" id="3540210at2759"/>
<protein>
    <submittedName>
        <fullName evidence="2">Uncharacterized protein</fullName>
    </submittedName>
</protein>
<accession>A0A2J6QRM1</accession>
<organism evidence="2 3">
    <name type="scientific">Hyaloscypha variabilis (strain UAMH 11265 / GT02V1 / F)</name>
    <name type="common">Meliniomyces variabilis</name>
    <dbReference type="NCBI Taxonomy" id="1149755"/>
    <lineage>
        <taxon>Eukaryota</taxon>
        <taxon>Fungi</taxon>
        <taxon>Dikarya</taxon>
        <taxon>Ascomycota</taxon>
        <taxon>Pezizomycotina</taxon>
        <taxon>Leotiomycetes</taxon>
        <taxon>Helotiales</taxon>
        <taxon>Hyaloscyphaceae</taxon>
        <taxon>Hyaloscypha</taxon>
        <taxon>Hyaloscypha variabilis</taxon>
    </lineage>
</organism>
<feature type="transmembrane region" description="Helical" evidence="1">
    <location>
        <begin position="523"/>
        <end position="542"/>
    </location>
</feature>
<name>A0A2J6QRM1_HYAVF</name>
<dbReference type="Proteomes" id="UP000235786">
    <property type="component" value="Unassembled WGS sequence"/>
</dbReference>
<reference evidence="2 3" key="1">
    <citation type="submission" date="2016-04" db="EMBL/GenBank/DDBJ databases">
        <title>A degradative enzymes factory behind the ericoid mycorrhizal symbiosis.</title>
        <authorList>
            <consortium name="DOE Joint Genome Institute"/>
            <person name="Martino E."/>
            <person name="Morin E."/>
            <person name="Grelet G."/>
            <person name="Kuo A."/>
            <person name="Kohler A."/>
            <person name="Daghino S."/>
            <person name="Barry K."/>
            <person name="Choi C."/>
            <person name="Cichocki N."/>
            <person name="Clum A."/>
            <person name="Copeland A."/>
            <person name="Hainaut M."/>
            <person name="Haridas S."/>
            <person name="Labutti K."/>
            <person name="Lindquist E."/>
            <person name="Lipzen A."/>
            <person name="Khouja H.-R."/>
            <person name="Murat C."/>
            <person name="Ohm R."/>
            <person name="Olson A."/>
            <person name="Spatafora J."/>
            <person name="Veneault-Fourrey C."/>
            <person name="Henrissat B."/>
            <person name="Grigoriev I."/>
            <person name="Martin F."/>
            <person name="Perotto S."/>
        </authorList>
    </citation>
    <scope>NUCLEOTIDE SEQUENCE [LARGE SCALE GENOMIC DNA]</scope>
    <source>
        <strain evidence="2 3">F</strain>
    </source>
</reference>
<evidence type="ECO:0000313" key="3">
    <source>
        <dbReference type="Proteomes" id="UP000235786"/>
    </source>
</evidence>
<keyword evidence="1" id="KW-1133">Transmembrane helix</keyword>
<evidence type="ECO:0000256" key="1">
    <source>
        <dbReference type="SAM" id="Phobius"/>
    </source>
</evidence>
<keyword evidence="3" id="KW-1185">Reference proteome</keyword>